<dbReference type="AlphaFoldDB" id="A0A380VA48"/>
<dbReference type="Proteomes" id="UP000254507">
    <property type="component" value="Unassembled WGS sequence"/>
</dbReference>
<reference evidence="1 2" key="1">
    <citation type="submission" date="2018-06" db="EMBL/GenBank/DDBJ databases">
        <authorList>
            <consortium name="Pathogen Informatics"/>
            <person name="Doyle S."/>
        </authorList>
    </citation>
    <scope>NUCLEOTIDE SEQUENCE [LARGE SCALE GENOMIC DNA]</scope>
    <source>
        <strain evidence="1 2">NCTC10851</strain>
    </source>
</reference>
<gene>
    <name evidence="1" type="ORF">NCTC10851_00127</name>
</gene>
<evidence type="ECO:0000313" key="1">
    <source>
        <dbReference type="EMBL" id="SUU34052.1"/>
    </source>
</evidence>
<accession>A0A380VA48</accession>
<organism evidence="1 2">
    <name type="scientific">Actinobacillus seminis</name>
    <dbReference type="NCBI Taxonomy" id="722"/>
    <lineage>
        <taxon>Bacteria</taxon>
        <taxon>Pseudomonadati</taxon>
        <taxon>Pseudomonadota</taxon>
        <taxon>Gammaproteobacteria</taxon>
        <taxon>Pasteurellales</taxon>
        <taxon>Pasteurellaceae</taxon>
        <taxon>Actinobacillus</taxon>
    </lineage>
</organism>
<dbReference type="EMBL" id="UFSB01000001">
    <property type="protein sequence ID" value="SUU34052.1"/>
    <property type="molecule type" value="Genomic_DNA"/>
</dbReference>
<protein>
    <submittedName>
        <fullName evidence="1">Uncharacterized protein</fullName>
    </submittedName>
</protein>
<name>A0A380VA48_9PAST</name>
<evidence type="ECO:0000313" key="2">
    <source>
        <dbReference type="Proteomes" id="UP000254507"/>
    </source>
</evidence>
<sequence>MKLLSRKDIQASHLEKWMEVYFNEFESSITNKIRLFPMHIWSERLSKGSVKVCFYGGSYARKYSPVFEKFCK</sequence>
<proteinExistence type="predicted"/>